<dbReference type="InterPro" id="IPR049383">
    <property type="entry name" value="UbiD-like_N"/>
</dbReference>
<keyword evidence="6" id="KW-1185">Reference proteome</keyword>
<comment type="subunit">
    <text evidence="1">Homodimer.</text>
</comment>
<protein>
    <recommendedName>
        <fullName evidence="1">Pyrrole-2-carboxylic acid decarboxylase</fullName>
        <shortName evidence="1">P2C decarboxylase</shortName>
        <ecNumber evidence="1">4.1.1.93</ecNumber>
    </recommendedName>
</protein>
<dbReference type="EC" id="4.1.1.93" evidence="1"/>
<dbReference type="SUPFAM" id="SSF143968">
    <property type="entry name" value="UbiD C-terminal domain-like"/>
    <property type="match status" value="1"/>
</dbReference>
<comment type="caution">
    <text evidence="1">Lacks conserved residue(s) required for the propagation of feature annotation.</text>
</comment>
<organism evidence="5 6">
    <name type="scientific">Nocardia albiluteola</name>
    <dbReference type="NCBI Taxonomy" id="2842303"/>
    <lineage>
        <taxon>Bacteria</taxon>
        <taxon>Bacillati</taxon>
        <taxon>Actinomycetota</taxon>
        <taxon>Actinomycetes</taxon>
        <taxon>Mycobacteriales</taxon>
        <taxon>Nocardiaceae</taxon>
        <taxon>Nocardia</taxon>
    </lineage>
</organism>
<dbReference type="PANTHER" id="PTHR30108">
    <property type="entry name" value="3-OCTAPRENYL-4-HYDROXYBENZOATE CARBOXY-LYASE-RELATED"/>
    <property type="match status" value="1"/>
</dbReference>
<feature type="binding site" evidence="1">
    <location>
        <position position="230"/>
    </location>
    <ligand>
        <name>K(+)</name>
        <dbReference type="ChEBI" id="CHEBI:29103"/>
    </ligand>
</feature>
<gene>
    <name evidence="5" type="ORF">KO481_27075</name>
</gene>
<evidence type="ECO:0000256" key="1">
    <source>
        <dbReference type="HAMAP-Rule" id="MF_01983"/>
    </source>
</evidence>
<comment type="catalytic activity">
    <reaction evidence="1">
        <text>pyrrole-2-carboxylate + H2O = 1H-pyrrole + hydrogencarbonate</text>
        <dbReference type="Rhea" id="RHEA:31379"/>
        <dbReference type="ChEBI" id="CHEBI:15377"/>
        <dbReference type="ChEBI" id="CHEBI:17544"/>
        <dbReference type="ChEBI" id="CHEBI:19203"/>
        <dbReference type="ChEBI" id="CHEBI:27660"/>
        <dbReference type="EC" id="4.1.1.93"/>
    </reaction>
</comment>
<comment type="cofactor">
    <cofactor evidence="1">
        <name>Mn(2+)</name>
        <dbReference type="ChEBI" id="CHEBI:29035"/>
    </cofactor>
    <text evidence="1">Binds 1 Mn(2+) per subunit.</text>
</comment>
<proteinExistence type="inferred from homology"/>
<feature type="domain" description="3-octaprenyl-4-hydroxybenzoate carboxy-lyase-like C-terminal" evidence="4">
    <location>
        <begin position="322"/>
        <end position="458"/>
    </location>
</feature>
<feature type="binding site" evidence="1">
    <location>
        <position position="188"/>
    </location>
    <ligand>
        <name>prenylated FMN</name>
        <dbReference type="ChEBI" id="CHEBI:87746"/>
    </ligand>
</feature>
<keyword evidence="1" id="KW-0479">Metal-binding</keyword>
<dbReference type="InterPro" id="IPR002830">
    <property type="entry name" value="UbiD"/>
</dbReference>
<feature type="binding site" evidence="1">
    <location>
        <position position="230"/>
    </location>
    <ligand>
        <name>prenylated FMN</name>
        <dbReference type="ChEBI" id="CHEBI:87746"/>
    </ligand>
</feature>
<evidence type="ECO:0000259" key="4">
    <source>
        <dbReference type="Pfam" id="PF20696"/>
    </source>
</evidence>
<dbReference type="Proteomes" id="UP000733379">
    <property type="component" value="Unassembled WGS sequence"/>
</dbReference>
<feature type="domain" description="3-octaprenyl-4-hydroxybenzoate carboxy-lyase-like Rift-related" evidence="2">
    <location>
        <begin position="112"/>
        <end position="314"/>
    </location>
</feature>
<dbReference type="EMBL" id="JAHKNI010000009">
    <property type="protein sequence ID" value="MBU3065178.1"/>
    <property type="molecule type" value="Genomic_DNA"/>
</dbReference>
<keyword evidence="1" id="KW-0464">Manganese</keyword>
<dbReference type="InterPro" id="IPR049381">
    <property type="entry name" value="UbiD-like_C"/>
</dbReference>
<feature type="domain" description="3-octaprenyl-4-hydroxybenzoate carboxy-lyase-like N-terminal" evidence="3">
    <location>
        <begin position="11"/>
        <end position="99"/>
    </location>
</feature>
<comment type="function">
    <text evidence="1">Catalyzes the prenyl-FMN-dependent decarboxylation of pyrrole-2-carboxylate (P2C). Can also catalyze the carboxylation of pyrrole in the presence of elevated concentrations of CO(2) or bicarbonate.</text>
</comment>
<evidence type="ECO:0000259" key="3">
    <source>
        <dbReference type="Pfam" id="PF20695"/>
    </source>
</evidence>
<dbReference type="Gene3D" id="3.40.1670.10">
    <property type="entry name" value="UbiD C-terminal domain-like"/>
    <property type="match status" value="1"/>
</dbReference>
<feature type="binding site" evidence="1">
    <location>
        <position position="167"/>
    </location>
    <ligand>
        <name>K(+)</name>
        <dbReference type="ChEBI" id="CHEBI:29103"/>
    </ligand>
</feature>
<keyword evidence="1" id="KW-0285">Flavoprotein</keyword>
<dbReference type="SUPFAM" id="SSF50475">
    <property type="entry name" value="FMN-binding split barrel"/>
    <property type="match status" value="1"/>
</dbReference>
<feature type="binding site" evidence="1">
    <location>
        <position position="230"/>
    </location>
    <ligand>
        <name>Mn(2+)</name>
        <dbReference type="ChEBI" id="CHEBI:29035"/>
    </ligand>
</feature>
<evidence type="ECO:0000313" key="6">
    <source>
        <dbReference type="Proteomes" id="UP000733379"/>
    </source>
</evidence>
<accession>A0ABS6B4E2</accession>
<name>A0ABS6B4E2_9NOCA</name>
<keyword evidence="1" id="KW-0210">Decarboxylase</keyword>
<dbReference type="Pfam" id="PF01977">
    <property type="entry name" value="UbiD"/>
    <property type="match status" value="1"/>
</dbReference>
<reference evidence="5 6" key="1">
    <citation type="submission" date="2021-06" db="EMBL/GenBank/DDBJ databases">
        <title>Actinomycetes sequencing.</title>
        <authorList>
            <person name="Shan Q."/>
        </authorList>
    </citation>
    <scope>NUCLEOTIDE SEQUENCE [LARGE SCALE GENOMIC DNA]</scope>
    <source>
        <strain evidence="5 6">NEAU-G5</strain>
    </source>
</reference>
<dbReference type="Pfam" id="PF20696">
    <property type="entry name" value="UbiD_C"/>
    <property type="match status" value="1"/>
</dbReference>
<keyword evidence="1" id="KW-0630">Potassium</keyword>
<dbReference type="Pfam" id="PF20695">
    <property type="entry name" value="UbiD_N"/>
    <property type="match status" value="1"/>
</dbReference>
<evidence type="ECO:0000313" key="5">
    <source>
        <dbReference type="EMBL" id="MBU3065178.1"/>
    </source>
</evidence>
<feature type="active site" description="Proton donor" evidence="1">
    <location>
        <position position="279"/>
    </location>
</feature>
<dbReference type="InterPro" id="IPR032903">
    <property type="entry name" value="FDC-like"/>
</dbReference>
<comment type="cofactor">
    <cofactor evidence="1">
        <name>K(+)</name>
        <dbReference type="ChEBI" id="CHEBI:29103"/>
    </cofactor>
    <text evidence="1">Binds 1 K(+) per subunit.</text>
</comment>
<sequence>MSHITSLRDYLAALDAIGELRTVEAEVDWNLEAGAIIRRSYDLRAPAPLFTNLTGYGDSGFRLFGAPAALSDARHSLARLALSIGLPAEATGQQIVDALADARTKPGIEPVVVERAEAPCKQNIMLGDDIDLLKFPTPWIHGNDGGRYIQTFGANIVKTPDGSWTNWSINRMMIHDRSSLACLLPRTQQIGIIRSQWSEAGEPMPIAVALGVEPGLPIVSGMPLPQGVDESHYLGAVFGEGIEVVPAETVDLLVPATAEIVIEGYVAIEETVPEGPFNEYPGYNATEASPKAVLHVTAITHRDNAILPVVAAGPPVEEDDTVTGTASAAEILHLLREAGLPISSAWYNPEAALHWLTLAVRRDWHETTGLASHELVAKIADVVLGGPAAVHAPKTLVVEDDVDITNLAEVVWAFATRSHPDIDRGEFHYPRKLTDPLAIYLSEDEQHGFSAGKVIYNCLLADLYPAERRPAKGSFENGWPAEIQQRVLEGWTRYGYR</sequence>
<keyword evidence="1" id="KW-0456">Lyase</keyword>
<dbReference type="NCBIfam" id="TIGR00148">
    <property type="entry name" value="UbiD family decarboxylase"/>
    <property type="match status" value="1"/>
</dbReference>
<dbReference type="HAMAP" id="MF_01983">
    <property type="entry name" value="UbiD_FDC"/>
    <property type="match status" value="1"/>
</dbReference>
<keyword evidence="1" id="KW-0288">FMN</keyword>
<dbReference type="RefSeq" id="WP_215921025.1">
    <property type="nucleotide sequence ID" value="NZ_JAHKNI010000009.1"/>
</dbReference>
<evidence type="ECO:0000259" key="2">
    <source>
        <dbReference type="Pfam" id="PF01977"/>
    </source>
</evidence>
<dbReference type="InterPro" id="IPR048304">
    <property type="entry name" value="UbiD_Rift_dom"/>
</dbReference>
<comment type="cofactor">
    <cofactor evidence="1">
        <name>prenylated FMN</name>
        <dbReference type="ChEBI" id="CHEBI:87746"/>
    </cofactor>
    <text evidence="1">Binds 1 prenylated FMN per subunit.</text>
</comment>
<comment type="similarity">
    <text evidence="1">Belongs to the UbiD family. UbiD-like/FDC subfamily.</text>
</comment>
<dbReference type="PANTHER" id="PTHR30108:SF17">
    <property type="entry name" value="FERULIC ACID DECARBOXYLASE 1"/>
    <property type="match status" value="1"/>
</dbReference>
<feature type="binding site" evidence="1">
    <location>
        <position position="171"/>
    </location>
    <ligand>
        <name>prenylated FMN</name>
        <dbReference type="ChEBI" id="CHEBI:87746"/>
    </ligand>
</feature>
<feature type="binding site" evidence="1">
    <location>
        <position position="222"/>
    </location>
    <ligand>
        <name>K(+)</name>
        <dbReference type="ChEBI" id="CHEBI:29103"/>
    </ligand>
</feature>
<comment type="caution">
    <text evidence="5">The sequence shown here is derived from an EMBL/GenBank/DDBJ whole genome shotgun (WGS) entry which is preliminary data.</text>
</comment>
<comment type="catalytic activity">
    <reaction evidence="1">
        <text>pyrrole-2-carboxylate + H(+) = 1H-pyrrole + CO2</text>
        <dbReference type="Rhea" id="RHEA:31375"/>
        <dbReference type="ChEBI" id="CHEBI:15378"/>
        <dbReference type="ChEBI" id="CHEBI:16526"/>
        <dbReference type="ChEBI" id="CHEBI:19203"/>
        <dbReference type="ChEBI" id="CHEBI:27660"/>
        <dbReference type="EC" id="4.1.1.93"/>
    </reaction>
</comment>
<dbReference type="Gene3D" id="1.20.5.4570">
    <property type="match status" value="1"/>
</dbReference>
<keyword evidence="1" id="KW-0058">Aromatic hydrocarbons catabolism</keyword>